<dbReference type="AlphaFoldDB" id="A0A4Y9Y838"/>
<accession>A0A4Y9Y838</accession>
<feature type="compositionally biased region" description="Low complexity" evidence="1">
    <location>
        <begin position="334"/>
        <end position="343"/>
    </location>
</feature>
<name>A0A4Y9Y838_9APHY</name>
<proteinExistence type="predicted"/>
<evidence type="ECO:0000256" key="1">
    <source>
        <dbReference type="SAM" id="MobiDB-lite"/>
    </source>
</evidence>
<reference evidence="2 3" key="1">
    <citation type="submission" date="2019-01" db="EMBL/GenBank/DDBJ databases">
        <title>Genome sequencing of the rare red list fungi Fomitopsis rosea.</title>
        <authorList>
            <person name="Buettner E."/>
            <person name="Kellner H."/>
        </authorList>
    </citation>
    <scope>NUCLEOTIDE SEQUENCE [LARGE SCALE GENOMIC DNA]</scope>
    <source>
        <strain evidence="2 3">DSM 105464</strain>
    </source>
</reference>
<feature type="region of interest" description="Disordered" evidence="1">
    <location>
        <begin position="1"/>
        <end position="77"/>
    </location>
</feature>
<feature type="compositionally biased region" description="Low complexity" evidence="1">
    <location>
        <begin position="359"/>
        <end position="375"/>
    </location>
</feature>
<feature type="compositionally biased region" description="Polar residues" evidence="1">
    <location>
        <begin position="68"/>
        <end position="77"/>
    </location>
</feature>
<gene>
    <name evidence="2" type="ORF">EVJ58_g6269</name>
</gene>
<comment type="caution">
    <text evidence="2">The sequence shown here is derived from an EMBL/GenBank/DDBJ whole genome shotgun (WGS) entry which is preliminary data.</text>
</comment>
<feature type="region of interest" description="Disordered" evidence="1">
    <location>
        <begin position="348"/>
        <end position="378"/>
    </location>
</feature>
<organism evidence="2 3">
    <name type="scientific">Rhodofomes roseus</name>
    <dbReference type="NCBI Taxonomy" id="34475"/>
    <lineage>
        <taxon>Eukaryota</taxon>
        <taxon>Fungi</taxon>
        <taxon>Dikarya</taxon>
        <taxon>Basidiomycota</taxon>
        <taxon>Agaricomycotina</taxon>
        <taxon>Agaricomycetes</taxon>
        <taxon>Polyporales</taxon>
        <taxon>Rhodofomes</taxon>
    </lineage>
</organism>
<evidence type="ECO:0000313" key="2">
    <source>
        <dbReference type="EMBL" id="TFY58684.1"/>
    </source>
</evidence>
<protein>
    <submittedName>
        <fullName evidence="2">Uncharacterized protein</fullName>
    </submittedName>
</protein>
<feature type="compositionally biased region" description="Polar residues" evidence="1">
    <location>
        <begin position="47"/>
        <end position="58"/>
    </location>
</feature>
<sequence length="691" mass="75783">MDPSLVSSESDSPISPPVNSVAKVKMCSSDGHTAPSVTSEDVRSDKASSSSFYNSGYTGSDHCDESTDNAIKESSPSAAGVEDLSDSLVESLFVQLFGDNIPHKHKIFGNWFIDEIFPWLTRTTYMEPSVRTIYLPRDEWYELQEHLASCHQIRRGIIKLFYNLSQQHLMMSVTTPLHTEAGGHLEEGINVVGYPSEQLRYTKIKAESSGAAPYCVTSEGKVLQQVADHKLSVVLRQEFRRLQGQRRLTRGAEVQPPPFSCELTNVETSHSKHNGHVLHKATVRSSLMTKFAPTEVEGVVLLPAPALAATSSSTLASPAGAQALAQSPSLRPPATSSSTLASLAGAQAQGCPRRWSTKPAQAPARSPSPSPVRQSIKPEGEEIEISGIVLVIIINLQDGSMAKGGGKPVGCKMVTFTSADGILELEMAPLKDADSFFGQLWQGDMLLTPERSAAMLVFPDREGLERLRKGVEAGWSAERFIEEGDGMHIVPDVPEAPGDGTQQSPTVRQEYLRMIPVWEQYVRQLRYMQCAYKKLAINVMHGAKSDEATAWLKDILPRLKAQEAQLPEGVAKEDDFGLAYVVDLIAEGLAQVAEKMAVEKHQSSFSARNSYPKVLLAASMKRTHGDPRWIDIDEGHLDDGYQYLLEGTLTKKLQYQSLPTSAYRLKVDRPAHRAVERAQEATDEGWSSKAT</sequence>
<feature type="region of interest" description="Disordered" evidence="1">
    <location>
        <begin position="324"/>
        <end position="343"/>
    </location>
</feature>
<dbReference type="EMBL" id="SEKV01000345">
    <property type="protein sequence ID" value="TFY58684.1"/>
    <property type="molecule type" value="Genomic_DNA"/>
</dbReference>
<feature type="compositionally biased region" description="Polar residues" evidence="1">
    <location>
        <begin position="1"/>
        <end position="13"/>
    </location>
</feature>
<evidence type="ECO:0000313" key="3">
    <source>
        <dbReference type="Proteomes" id="UP000298390"/>
    </source>
</evidence>
<dbReference type="Proteomes" id="UP000298390">
    <property type="component" value="Unassembled WGS sequence"/>
</dbReference>